<evidence type="ECO:0000313" key="2">
    <source>
        <dbReference type="EMBL" id="GAA0584044.1"/>
    </source>
</evidence>
<keyword evidence="3" id="KW-1185">Reference proteome</keyword>
<evidence type="ECO:0008006" key="4">
    <source>
        <dbReference type="Google" id="ProtNLM"/>
    </source>
</evidence>
<comment type="caution">
    <text evidence="2">The sequence shown here is derived from an EMBL/GenBank/DDBJ whole genome shotgun (WGS) entry which is preliminary data.</text>
</comment>
<feature type="chain" id="PRO_5046018830" description="Outer membrane protein beta-barrel domain-containing protein" evidence="1">
    <location>
        <begin position="21"/>
        <end position="266"/>
    </location>
</feature>
<feature type="signal peptide" evidence="1">
    <location>
        <begin position="1"/>
        <end position="20"/>
    </location>
</feature>
<accession>A0ABN1F7A3</accession>
<dbReference type="RefSeq" id="WP_166937069.1">
    <property type="nucleotide sequence ID" value="NZ_BAAADD010000010.1"/>
</dbReference>
<evidence type="ECO:0000256" key="1">
    <source>
        <dbReference type="SAM" id="SignalP"/>
    </source>
</evidence>
<dbReference type="EMBL" id="BAAADD010000010">
    <property type="protein sequence ID" value="GAA0584044.1"/>
    <property type="molecule type" value="Genomic_DNA"/>
</dbReference>
<organism evidence="2 3">
    <name type="scientific">Rhizomicrobium electricum</name>
    <dbReference type="NCBI Taxonomy" id="480070"/>
    <lineage>
        <taxon>Bacteria</taxon>
        <taxon>Pseudomonadati</taxon>
        <taxon>Pseudomonadota</taxon>
        <taxon>Alphaproteobacteria</taxon>
        <taxon>Micropepsales</taxon>
        <taxon>Micropepsaceae</taxon>
        <taxon>Rhizomicrobium</taxon>
    </lineage>
</organism>
<proteinExistence type="predicted"/>
<dbReference type="Proteomes" id="UP001499951">
    <property type="component" value="Unassembled WGS sequence"/>
</dbReference>
<name>A0ABN1F7A3_9PROT</name>
<protein>
    <recommendedName>
        <fullName evidence="4">Outer membrane protein beta-barrel domain-containing protein</fullName>
    </recommendedName>
</protein>
<keyword evidence="1" id="KW-0732">Signal</keyword>
<reference evidence="2 3" key="1">
    <citation type="journal article" date="2019" name="Int. J. Syst. Evol. Microbiol.">
        <title>The Global Catalogue of Microorganisms (GCM) 10K type strain sequencing project: providing services to taxonomists for standard genome sequencing and annotation.</title>
        <authorList>
            <consortium name="The Broad Institute Genomics Platform"/>
            <consortium name="The Broad Institute Genome Sequencing Center for Infectious Disease"/>
            <person name="Wu L."/>
            <person name="Ma J."/>
        </authorList>
    </citation>
    <scope>NUCLEOTIDE SEQUENCE [LARGE SCALE GENOMIC DNA]</scope>
    <source>
        <strain evidence="2 3">JCM 15089</strain>
    </source>
</reference>
<sequence>MRFTMLLLGTAAVLATSANATDWSGFSGTLTGGYDYSDVRGTGYDAYNFGGQANYAIPGTKLNVQGLVDYSEVRSQHTPRDTWTSGGALTWRDRNFALGANGDYHAQQVLGTGSNYGTYGVFGEWYAADNLTVRVRGGGISGGYDGFSKDGGYLGAGVNYYILPQLAAKADLSYATLGGLHWTNVEIGPEYMPFAEVPVSLSAAYTYNNTNYYGRRYYSNGLMVRLTWHLGEGNSLVEYDRNGPLDARSVKLPVNALNYDFTAPSH</sequence>
<gene>
    <name evidence="2" type="ORF">GCM10008942_36220</name>
</gene>
<evidence type="ECO:0000313" key="3">
    <source>
        <dbReference type="Proteomes" id="UP001499951"/>
    </source>
</evidence>